<feature type="region of interest" description="Disordered" evidence="1">
    <location>
        <begin position="402"/>
        <end position="492"/>
    </location>
</feature>
<dbReference type="OrthoDB" id="9778167at2"/>
<dbReference type="NCBIfam" id="TIGR04226">
    <property type="entry name" value="RrgB_K2N_iso_D2"/>
    <property type="match status" value="1"/>
</dbReference>
<evidence type="ECO:0000313" key="3">
    <source>
        <dbReference type="EMBL" id="QCT42196.1"/>
    </source>
</evidence>
<dbReference type="Proteomes" id="UP000310639">
    <property type="component" value="Chromosome"/>
</dbReference>
<proteinExistence type="predicted"/>
<feature type="domain" description="DUF11" evidence="2">
    <location>
        <begin position="300"/>
        <end position="414"/>
    </location>
</feature>
<feature type="compositionally biased region" description="Pro residues" evidence="1">
    <location>
        <begin position="472"/>
        <end position="482"/>
    </location>
</feature>
<keyword evidence="4" id="KW-1185">Reference proteome</keyword>
<protein>
    <submittedName>
        <fullName evidence="3">Isopeptide-forming domain-containing fimbrial protein</fullName>
    </submittedName>
</protein>
<name>A0A4V1GDL4_9BACT</name>
<dbReference type="EMBL" id="CP040004">
    <property type="protein sequence ID" value="QCT42196.1"/>
    <property type="molecule type" value="Genomic_DNA"/>
</dbReference>
<evidence type="ECO:0000259" key="2">
    <source>
        <dbReference type="Pfam" id="PF01345"/>
    </source>
</evidence>
<dbReference type="InterPro" id="IPR013783">
    <property type="entry name" value="Ig-like_fold"/>
</dbReference>
<dbReference type="GO" id="GO:0030246">
    <property type="term" value="F:carbohydrate binding"/>
    <property type="evidence" value="ECO:0007669"/>
    <property type="project" value="InterPro"/>
</dbReference>
<accession>A0A4V1GDL4</accession>
<dbReference type="InterPro" id="IPR008965">
    <property type="entry name" value="CBM2/CBM3_carb-bd_dom_sf"/>
</dbReference>
<dbReference type="KEGG" id="nft:FBF37_01780"/>
<dbReference type="InterPro" id="IPR001434">
    <property type="entry name" value="OmcB-like_DUF11"/>
</dbReference>
<evidence type="ECO:0000256" key="1">
    <source>
        <dbReference type="SAM" id="MobiDB-lite"/>
    </source>
</evidence>
<gene>
    <name evidence="3" type="ORF">FBF37_01780</name>
</gene>
<dbReference type="NCBIfam" id="TIGR01451">
    <property type="entry name" value="B_ant_repeat"/>
    <property type="match status" value="1"/>
</dbReference>
<evidence type="ECO:0000313" key="4">
    <source>
        <dbReference type="Proteomes" id="UP000310639"/>
    </source>
</evidence>
<dbReference type="AlphaFoldDB" id="A0A4V1GDL4"/>
<feature type="compositionally biased region" description="Pro residues" evidence="1">
    <location>
        <begin position="423"/>
        <end position="462"/>
    </location>
</feature>
<dbReference type="InterPro" id="IPR047589">
    <property type="entry name" value="DUF11_rpt"/>
</dbReference>
<dbReference type="RefSeq" id="WP_138078919.1">
    <property type="nucleotide sequence ID" value="NZ_CP040004.1"/>
</dbReference>
<reference evidence="3 4" key="1">
    <citation type="submission" date="2019-04" db="EMBL/GenBank/DDBJ databases">
        <title>Saccharibacteria TM7 genomes.</title>
        <authorList>
            <person name="Bor B."/>
            <person name="He X."/>
            <person name="Chen T."/>
            <person name="Dewhirst F.E."/>
        </authorList>
    </citation>
    <scope>NUCLEOTIDE SEQUENCE [LARGE SCALE GENOMIC DNA]</scope>
    <source>
        <strain evidence="3 4">BB001</strain>
    </source>
</reference>
<dbReference type="SUPFAM" id="SSF49384">
    <property type="entry name" value="Carbohydrate-binding domain"/>
    <property type="match status" value="1"/>
</dbReference>
<organism evidence="3 4">
    <name type="scientific">Candidatus Nanosynbacter featherlites</name>
    <dbReference type="NCBI Taxonomy" id="2572088"/>
    <lineage>
        <taxon>Bacteria</taxon>
        <taxon>Candidatus Saccharimonadota</taxon>
        <taxon>Candidatus Saccharimonadia</taxon>
        <taxon>Candidatus Nanosynbacterales</taxon>
        <taxon>Candidatus Nanosynbacteraceae</taxon>
        <taxon>Candidatus Nanosynbacter</taxon>
    </lineage>
</organism>
<dbReference type="PRINTS" id="PR01217">
    <property type="entry name" value="PRICHEXTENSN"/>
</dbReference>
<dbReference type="Gene3D" id="2.60.40.10">
    <property type="entry name" value="Immunoglobulins"/>
    <property type="match status" value="1"/>
</dbReference>
<dbReference type="Pfam" id="PF01345">
    <property type="entry name" value="DUF11"/>
    <property type="match status" value="1"/>
</dbReference>
<sequence>MARQSWKTYAARLKQAATASKQVTVKHLGIGMMVMAMVLQSVVFFQDYAQAASDDMIQGGVGSKEAILAHYDKNTNNFRDVLTYNGITRAELANISSTKVRYEVDSSAQSWGWTSRFSEAQGQKAHTVAGRTIYSRPQKLWDSSWYMGWEGNSATRGKFRIMSSCGNLLTYSVPQAVPVTPTPQPKPQPQPQPQPVATCDSLTITQLSRNRYHMSAKASAKNGATIQSIYIRVYDPSGKLVDAGGVTGDQTGMGVELKTPGTYKVQATAVTSIGEVTGPNCTGSFTITDDNKPEEPKPSVSITKTVNKQEHAKVAVNTDFTYEITVKNTGTADLKDVVVSDTAPKEVTLSNSSAGKVDGGKWTHTIANLPAGQSQTFSLTAKYAKFIEGKHKNTACVDTPTIAGSPDACDDATTETYTVTTPPANPPTQPTPNEPNKPTQPTPTPSVPNEPNKPTPTEPATPPTTNQTTPPAATPQPQPTPTAPTTKELPLTGTLNTASGILGLGGLVSVTCAYVMSRRSLR</sequence>
<dbReference type="InterPro" id="IPR026466">
    <property type="entry name" value="Fim_isopep_form_D2_dom"/>
</dbReference>